<dbReference type="AlphaFoldDB" id="A0A1S1LKY6"/>
<dbReference type="Proteomes" id="UP000180043">
    <property type="component" value="Unassembled WGS sequence"/>
</dbReference>
<comment type="caution">
    <text evidence="1">The sequence shown here is derived from an EMBL/GenBank/DDBJ whole genome shotgun (WGS) entry which is preliminary data.</text>
</comment>
<proteinExistence type="predicted"/>
<sequence>MTIQVKNDAGDMVDVYRSELIEILRDYGDIENEDYYPEMSDTELVNEFIRAARSGRERDYVRESAEDNGWEWNTLVAS</sequence>
<reference evidence="1 2" key="1">
    <citation type="submission" date="2016-10" db="EMBL/GenBank/DDBJ databases">
        <title>Evaluation of Human, Veterinary and Environmental Mycobacterium chelonae Isolates by Core Genome Phylogenomic Analysis, Targeted Gene Comparison, and Anti-microbial Susceptibility Patterns: A Tale of Mistaken Identities.</title>
        <authorList>
            <person name="Fogelson S.B."/>
            <person name="Camus A.C."/>
            <person name="Lorenz W."/>
            <person name="Vasireddy R."/>
            <person name="Vasireddy S."/>
            <person name="Smith T."/>
            <person name="Brown-Elliott B.A."/>
            <person name="Wallace R.J.Jr."/>
            <person name="Hasan N.A."/>
            <person name="Reischl U."/>
            <person name="Sanchez S."/>
        </authorList>
    </citation>
    <scope>NUCLEOTIDE SEQUENCE [LARGE SCALE GENOMIC DNA]</scope>
    <source>
        <strain evidence="1 2">15515</strain>
    </source>
</reference>
<accession>A0A1S1LKY6</accession>
<dbReference type="RefSeq" id="WP_070947872.1">
    <property type="nucleotide sequence ID" value="NZ_MLIQ01000042.1"/>
</dbReference>
<organism evidence="1 2">
    <name type="scientific">Mycobacteroides chelonae</name>
    <name type="common">Mycobacterium chelonae</name>
    <dbReference type="NCBI Taxonomy" id="1774"/>
    <lineage>
        <taxon>Bacteria</taxon>
        <taxon>Bacillati</taxon>
        <taxon>Actinomycetota</taxon>
        <taxon>Actinomycetes</taxon>
        <taxon>Mycobacteriales</taxon>
        <taxon>Mycobacteriaceae</taxon>
        <taxon>Mycobacteroides</taxon>
    </lineage>
</organism>
<name>A0A1S1LKY6_MYCCH</name>
<evidence type="ECO:0000313" key="2">
    <source>
        <dbReference type="Proteomes" id="UP000180043"/>
    </source>
</evidence>
<gene>
    <name evidence="1" type="ORF">BKG82_26735</name>
</gene>
<dbReference type="EMBL" id="MLIQ01000042">
    <property type="protein sequence ID" value="OHU47254.1"/>
    <property type="molecule type" value="Genomic_DNA"/>
</dbReference>
<protein>
    <submittedName>
        <fullName evidence="1">Uncharacterized protein</fullName>
    </submittedName>
</protein>
<evidence type="ECO:0000313" key="1">
    <source>
        <dbReference type="EMBL" id="OHU47254.1"/>
    </source>
</evidence>